<dbReference type="EMBL" id="JAGSOJ010000005">
    <property type="protein sequence ID" value="MCM1992101.1"/>
    <property type="molecule type" value="Genomic_DNA"/>
</dbReference>
<comment type="caution">
    <text evidence="2">The sequence shown here is derived from an EMBL/GenBank/DDBJ whole genome shotgun (WGS) entry which is preliminary data.</text>
</comment>
<dbReference type="InterPro" id="IPR018656">
    <property type="entry name" value="DUF2087"/>
</dbReference>
<protein>
    <submittedName>
        <fullName evidence="2">DUF2087 domain-containing protein</fullName>
    </submittedName>
</protein>
<dbReference type="RefSeq" id="WP_250861269.1">
    <property type="nucleotide sequence ID" value="NZ_JAGSOJ010000005.1"/>
</dbReference>
<evidence type="ECO:0000313" key="3">
    <source>
        <dbReference type="Proteomes" id="UP001056429"/>
    </source>
</evidence>
<keyword evidence="3" id="KW-1185">Reference proteome</keyword>
<reference evidence="2" key="1">
    <citation type="journal article" date="2021" name="mSystems">
        <title>Bacteria and Archaea Synergistically Convert Glycine Betaine to Biogenic Methane in the Formosa Cold Seep of the South China Sea.</title>
        <authorList>
            <person name="Li L."/>
            <person name="Zhang W."/>
            <person name="Zhang S."/>
            <person name="Song L."/>
            <person name="Sun Q."/>
            <person name="Zhang H."/>
            <person name="Xiang H."/>
            <person name="Dong X."/>
        </authorList>
    </citation>
    <scope>NUCLEOTIDE SEQUENCE</scope>
    <source>
        <strain evidence="2">ZWT</strain>
    </source>
</reference>
<dbReference type="Proteomes" id="UP001056429">
    <property type="component" value="Unassembled WGS sequence"/>
</dbReference>
<sequence length="95" mass="11870">MYDKNEVMKFLDSENRVKNYPRKRKKKIDVLGYLIEKFQENREYTEQEVNEVLGKYHTFNDVCFLRRELVDIGYLNRRRDGSMYWKRQKEIKHEE</sequence>
<dbReference type="Pfam" id="PF09860">
    <property type="entry name" value="DUF2087"/>
    <property type="match status" value="1"/>
</dbReference>
<accession>A0A9J6P9H4</accession>
<dbReference type="AlphaFoldDB" id="A0A9J6P9H4"/>
<feature type="domain" description="DUF2087" evidence="1">
    <location>
        <begin position="16"/>
        <end position="85"/>
    </location>
</feature>
<gene>
    <name evidence="2" type="ORF">KDK92_20430</name>
</gene>
<evidence type="ECO:0000313" key="2">
    <source>
        <dbReference type="EMBL" id="MCM1992101.1"/>
    </source>
</evidence>
<evidence type="ECO:0000259" key="1">
    <source>
        <dbReference type="Pfam" id="PF09860"/>
    </source>
</evidence>
<reference evidence="2" key="2">
    <citation type="submission" date="2021-04" db="EMBL/GenBank/DDBJ databases">
        <authorList>
            <person name="Dong X."/>
        </authorList>
    </citation>
    <scope>NUCLEOTIDE SEQUENCE</scope>
    <source>
        <strain evidence="2">ZWT</strain>
    </source>
</reference>
<proteinExistence type="predicted"/>
<organism evidence="2 3">
    <name type="scientific">Oceanirhabdus seepicola</name>
    <dbReference type="NCBI Taxonomy" id="2828781"/>
    <lineage>
        <taxon>Bacteria</taxon>
        <taxon>Bacillati</taxon>
        <taxon>Bacillota</taxon>
        <taxon>Clostridia</taxon>
        <taxon>Eubacteriales</taxon>
        <taxon>Clostridiaceae</taxon>
        <taxon>Oceanirhabdus</taxon>
    </lineage>
</organism>
<name>A0A9J6P9H4_9CLOT</name>